<keyword evidence="1" id="KW-1133">Transmembrane helix</keyword>
<evidence type="ECO:0000259" key="2">
    <source>
        <dbReference type="Pfam" id="PF14340"/>
    </source>
</evidence>
<protein>
    <submittedName>
        <fullName evidence="3">DUF4395 family protein</fullName>
    </submittedName>
</protein>
<evidence type="ECO:0000256" key="1">
    <source>
        <dbReference type="SAM" id="Phobius"/>
    </source>
</evidence>
<dbReference type="EMBL" id="JAGQHR010000295">
    <property type="protein sequence ID" value="MCA9728077.1"/>
    <property type="molecule type" value="Genomic_DNA"/>
</dbReference>
<keyword evidence="1" id="KW-0472">Membrane</keyword>
<gene>
    <name evidence="3" type="ORF">KC729_10370</name>
</gene>
<sequence length="161" mass="17860">MMRLPDSARRRLETEGYREIPDSVLAQIEPWLRLAPGVSLVWTAAGVLLQSPWVLFGLVPFCLMGAITRGHPFDVFYNRGVRRRTGAPTLPPYPAPRRFAFLVSAVWVLALAIGYTIGGGGWVDVLGAFLVLLRLVHLTTGYCVASHLHCRIFGPSEPYRS</sequence>
<keyword evidence="1" id="KW-0812">Transmembrane</keyword>
<dbReference type="Proteomes" id="UP000697710">
    <property type="component" value="Unassembled WGS sequence"/>
</dbReference>
<feature type="transmembrane region" description="Helical" evidence="1">
    <location>
        <begin position="99"/>
        <end position="119"/>
    </location>
</feature>
<name>A0A956M0T6_UNCEI</name>
<dbReference type="Pfam" id="PF14340">
    <property type="entry name" value="DUF4395"/>
    <property type="match status" value="1"/>
</dbReference>
<evidence type="ECO:0000313" key="4">
    <source>
        <dbReference type="Proteomes" id="UP000697710"/>
    </source>
</evidence>
<evidence type="ECO:0000313" key="3">
    <source>
        <dbReference type="EMBL" id="MCA9728077.1"/>
    </source>
</evidence>
<dbReference type="AlphaFoldDB" id="A0A956M0T6"/>
<reference evidence="3" key="1">
    <citation type="submission" date="2020-04" db="EMBL/GenBank/DDBJ databases">
        <authorList>
            <person name="Zhang T."/>
        </authorList>
    </citation>
    <scope>NUCLEOTIDE SEQUENCE</scope>
    <source>
        <strain evidence="3">HKST-UBA01</strain>
    </source>
</reference>
<organism evidence="3 4">
    <name type="scientific">Eiseniibacteriota bacterium</name>
    <dbReference type="NCBI Taxonomy" id="2212470"/>
    <lineage>
        <taxon>Bacteria</taxon>
        <taxon>Candidatus Eiseniibacteriota</taxon>
    </lineage>
</organism>
<reference evidence="3" key="2">
    <citation type="journal article" date="2021" name="Microbiome">
        <title>Successional dynamics and alternative stable states in a saline activated sludge microbial community over 9 years.</title>
        <authorList>
            <person name="Wang Y."/>
            <person name="Ye J."/>
            <person name="Ju F."/>
            <person name="Liu L."/>
            <person name="Boyd J.A."/>
            <person name="Deng Y."/>
            <person name="Parks D.H."/>
            <person name="Jiang X."/>
            <person name="Yin X."/>
            <person name="Woodcroft B.J."/>
            <person name="Tyson G.W."/>
            <person name="Hugenholtz P."/>
            <person name="Polz M.F."/>
            <person name="Zhang T."/>
        </authorList>
    </citation>
    <scope>NUCLEOTIDE SEQUENCE</scope>
    <source>
        <strain evidence="3">HKST-UBA01</strain>
    </source>
</reference>
<feature type="domain" description="DUF4395" evidence="2">
    <location>
        <begin position="31"/>
        <end position="149"/>
    </location>
</feature>
<accession>A0A956M0T6</accession>
<dbReference type="InterPro" id="IPR025508">
    <property type="entry name" value="DUF4395"/>
</dbReference>
<proteinExistence type="predicted"/>
<comment type="caution">
    <text evidence="3">The sequence shown here is derived from an EMBL/GenBank/DDBJ whole genome shotgun (WGS) entry which is preliminary data.</text>
</comment>